<dbReference type="Proteomes" id="UP000283762">
    <property type="component" value="Unassembled WGS sequence"/>
</dbReference>
<sequence>MSKLTFACNLFLFRHGLHGKHRFSLFFSVKSTKSVPKRNHQMYFDTLSFFCIIKTFIWRLWQSYCLQRTDASFRSWRWCAA</sequence>
<reference evidence="1 2" key="1">
    <citation type="submission" date="2018-08" db="EMBL/GenBank/DDBJ databases">
        <title>A genome reference for cultivated species of the human gut microbiota.</title>
        <authorList>
            <person name="Zou Y."/>
            <person name="Xue W."/>
            <person name="Luo G."/>
        </authorList>
    </citation>
    <scope>NUCLEOTIDE SEQUENCE [LARGE SCALE GENOMIC DNA]</scope>
    <source>
        <strain evidence="1 2">AM25-16</strain>
    </source>
</reference>
<accession>A0A414Q6V0</accession>
<proteinExistence type="predicted"/>
<dbReference type="AlphaFoldDB" id="A0A414Q6V0"/>
<evidence type="ECO:0000313" key="1">
    <source>
        <dbReference type="EMBL" id="RHF76506.1"/>
    </source>
</evidence>
<gene>
    <name evidence="1" type="ORF">DW668_06040</name>
</gene>
<name>A0A414Q6V0_BACSE</name>
<comment type="caution">
    <text evidence="1">The sequence shown here is derived from an EMBL/GenBank/DDBJ whole genome shotgun (WGS) entry which is preliminary data.</text>
</comment>
<protein>
    <submittedName>
        <fullName evidence="1">Uncharacterized protein</fullName>
    </submittedName>
</protein>
<evidence type="ECO:0000313" key="2">
    <source>
        <dbReference type="Proteomes" id="UP000283762"/>
    </source>
</evidence>
<organism evidence="1 2">
    <name type="scientific">Bacteroides stercoris</name>
    <dbReference type="NCBI Taxonomy" id="46506"/>
    <lineage>
        <taxon>Bacteria</taxon>
        <taxon>Pseudomonadati</taxon>
        <taxon>Bacteroidota</taxon>
        <taxon>Bacteroidia</taxon>
        <taxon>Bacteroidales</taxon>
        <taxon>Bacteroidaceae</taxon>
        <taxon>Bacteroides</taxon>
    </lineage>
</organism>
<dbReference type="EMBL" id="QRHJ01000012">
    <property type="protein sequence ID" value="RHF76506.1"/>
    <property type="molecule type" value="Genomic_DNA"/>
</dbReference>